<dbReference type="RefSeq" id="WP_379279153.1">
    <property type="nucleotide sequence ID" value="NZ_JBHUGT010000039.1"/>
</dbReference>
<dbReference type="Proteomes" id="UP001597493">
    <property type="component" value="Unassembled WGS sequence"/>
</dbReference>
<proteinExistence type="predicted"/>
<keyword evidence="2" id="KW-1133">Transmembrane helix</keyword>
<keyword evidence="2" id="KW-0472">Membrane</keyword>
<feature type="compositionally biased region" description="Basic and acidic residues" evidence="1">
    <location>
        <begin position="1"/>
        <end position="17"/>
    </location>
</feature>
<reference evidence="4" key="1">
    <citation type="journal article" date="2019" name="Int. J. Syst. Evol. Microbiol.">
        <title>The Global Catalogue of Microorganisms (GCM) 10K type strain sequencing project: providing services to taxonomists for standard genome sequencing and annotation.</title>
        <authorList>
            <consortium name="The Broad Institute Genomics Platform"/>
            <consortium name="The Broad Institute Genome Sequencing Center for Infectious Disease"/>
            <person name="Wu L."/>
            <person name="Ma J."/>
        </authorList>
    </citation>
    <scope>NUCLEOTIDE SEQUENCE [LARGE SCALE GENOMIC DNA]</scope>
    <source>
        <strain evidence="4">TISTR 1827</strain>
    </source>
</reference>
<dbReference type="EMBL" id="JBHUMY010000041">
    <property type="protein sequence ID" value="MFD2663344.1"/>
    <property type="molecule type" value="Genomic_DNA"/>
</dbReference>
<evidence type="ECO:0000256" key="1">
    <source>
        <dbReference type="SAM" id="MobiDB-lite"/>
    </source>
</evidence>
<feature type="region of interest" description="Disordered" evidence="1">
    <location>
        <begin position="1"/>
        <end position="21"/>
    </location>
</feature>
<accession>A0ABW5R3U0</accession>
<evidence type="ECO:0000256" key="2">
    <source>
        <dbReference type="SAM" id="Phobius"/>
    </source>
</evidence>
<protein>
    <recommendedName>
        <fullName evidence="5">Amino acid transporter</fullName>
    </recommendedName>
</protein>
<keyword evidence="2" id="KW-0812">Transmembrane</keyword>
<gene>
    <name evidence="3" type="ORF">ACFSW5_24195</name>
</gene>
<organism evidence="3 4">
    <name type="scientific">Paenibacillus thailandensis</name>
    <dbReference type="NCBI Taxonomy" id="393250"/>
    <lineage>
        <taxon>Bacteria</taxon>
        <taxon>Bacillati</taxon>
        <taxon>Bacillota</taxon>
        <taxon>Bacilli</taxon>
        <taxon>Bacillales</taxon>
        <taxon>Paenibacillaceae</taxon>
        <taxon>Paenibacillus</taxon>
    </lineage>
</organism>
<sequence length="77" mass="9056">MKENYGSRESRRYKEEASSEVPSFNDVTDHYQSILGVPDKKADINNMPKPLRWFAYFFYSVIIFGALIFIISMIVQR</sequence>
<keyword evidence="4" id="KW-1185">Reference proteome</keyword>
<comment type="caution">
    <text evidence="3">The sequence shown here is derived from an EMBL/GenBank/DDBJ whole genome shotgun (WGS) entry which is preliminary data.</text>
</comment>
<evidence type="ECO:0008006" key="5">
    <source>
        <dbReference type="Google" id="ProtNLM"/>
    </source>
</evidence>
<evidence type="ECO:0000313" key="3">
    <source>
        <dbReference type="EMBL" id="MFD2663344.1"/>
    </source>
</evidence>
<feature type="transmembrane region" description="Helical" evidence="2">
    <location>
        <begin position="53"/>
        <end position="75"/>
    </location>
</feature>
<name>A0ABW5R3U0_9BACL</name>
<evidence type="ECO:0000313" key="4">
    <source>
        <dbReference type="Proteomes" id="UP001597493"/>
    </source>
</evidence>